<dbReference type="GO" id="GO:0008955">
    <property type="term" value="F:peptidoglycan glycosyltransferase activity"/>
    <property type="evidence" value="ECO:0007669"/>
    <property type="project" value="UniProtKB-UniRule"/>
</dbReference>
<comment type="function">
    <text evidence="11">Peptidoglycan polymerase that is essential for cell wall elongation.</text>
</comment>
<dbReference type="GO" id="GO:0071555">
    <property type="term" value="P:cell wall organization"/>
    <property type="evidence" value="ECO:0007669"/>
    <property type="project" value="UniProtKB-KW"/>
</dbReference>
<dbReference type="NCBIfam" id="TIGR02210">
    <property type="entry name" value="rodA_shape"/>
    <property type="match status" value="1"/>
</dbReference>
<comment type="catalytic activity">
    <reaction evidence="11">
        <text>[GlcNAc-(1-&gt;4)-Mur2Ac(oyl-L-Ala-gamma-D-Glu-L-Lys-D-Ala-D-Ala)](n)-di-trans,octa-cis-undecaprenyl diphosphate + beta-D-GlcNAc-(1-&gt;4)-Mur2Ac(oyl-L-Ala-gamma-D-Glu-L-Lys-D-Ala-D-Ala)-di-trans,octa-cis-undecaprenyl diphosphate = [GlcNAc-(1-&gt;4)-Mur2Ac(oyl-L-Ala-gamma-D-Glu-L-Lys-D-Ala-D-Ala)](n+1)-di-trans,octa-cis-undecaprenyl diphosphate + di-trans,octa-cis-undecaprenyl diphosphate + H(+)</text>
        <dbReference type="Rhea" id="RHEA:23708"/>
        <dbReference type="Rhea" id="RHEA-COMP:9602"/>
        <dbReference type="Rhea" id="RHEA-COMP:9603"/>
        <dbReference type="ChEBI" id="CHEBI:15378"/>
        <dbReference type="ChEBI" id="CHEBI:58405"/>
        <dbReference type="ChEBI" id="CHEBI:60033"/>
        <dbReference type="ChEBI" id="CHEBI:78435"/>
        <dbReference type="EC" id="2.4.99.28"/>
    </reaction>
</comment>
<dbReference type="GO" id="GO:0005886">
    <property type="term" value="C:plasma membrane"/>
    <property type="evidence" value="ECO:0007669"/>
    <property type="project" value="UniProtKB-SubCell"/>
</dbReference>
<dbReference type="GO" id="GO:0015648">
    <property type="term" value="F:lipid-linked peptidoglycan transporter activity"/>
    <property type="evidence" value="ECO:0007669"/>
    <property type="project" value="TreeGrafter"/>
</dbReference>
<dbReference type="PANTHER" id="PTHR30474">
    <property type="entry name" value="CELL CYCLE PROTEIN"/>
    <property type="match status" value="1"/>
</dbReference>
<dbReference type="GO" id="GO:0008360">
    <property type="term" value="P:regulation of cell shape"/>
    <property type="evidence" value="ECO:0007669"/>
    <property type="project" value="UniProtKB-KW"/>
</dbReference>
<feature type="transmembrane region" description="Helical" evidence="11">
    <location>
        <begin position="338"/>
        <end position="359"/>
    </location>
</feature>
<dbReference type="InterPro" id="IPR011923">
    <property type="entry name" value="RodA/MrdB"/>
</dbReference>
<dbReference type="InterPro" id="IPR001182">
    <property type="entry name" value="FtsW/RodA"/>
</dbReference>
<accession>A0A8J6MWH2</accession>
<comment type="pathway">
    <text evidence="11">Cell wall biogenesis; peptidoglycan biosynthesis.</text>
</comment>
<dbReference type="GO" id="GO:0009252">
    <property type="term" value="P:peptidoglycan biosynthetic process"/>
    <property type="evidence" value="ECO:0007669"/>
    <property type="project" value="UniProtKB-UniRule"/>
</dbReference>
<evidence type="ECO:0000256" key="2">
    <source>
        <dbReference type="ARBA" id="ARBA00022475"/>
    </source>
</evidence>
<feature type="transmembrane region" description="Helical" evidence="11">
    <location>
        <begin position="185"/>
        <end position="203"/>
    </location>
</feature>
<feature type="transmembrane region" description="Helical" evidence="11">
    <location>
        <begin position="304"/>
        <end position="332"/>
    </location>
</feature>
<dbReference type="PROSITE" id="PS00428">
    <property type="entry name" value="FTSW_RODA_SPOVE"/>
    <property type="match status" value="1"/>
</dbReference>
<feature type="transmembrane region" description="Helical" evidence="11">
    <location>
        <begin position="12"/>
        <end position="30"/>
    </location>
</feature>
<evidence type="ECO:0000256" key="11">
    <source>
        <dbReference type="HAMAP-Rule" id="MF_02079"/>
    </source>
</evidence>
<evidence type="ECO:0000256" key="10">
    <source>
        <dbReference type="ARBA" id="ARBA00023316"/>
    </source>
</evidence>
<evidence type="ECO:0000256" key="5">
    <source>
        <dbReference type="ARBA" id="ARBA00022692"/>
    </source>
</evidence>
<dbReference type="EC" id="2.4.99.28" evidence="11"/>
<comment type="similarity">
    <text evidence="11">Belongs to the SEDS family. MrdB/RodA subfamily.</text>
</comment>
<dbReference type="EMBL" id="JACNJD010000117">
    <property type="protein sequence ID" value="MBC8176247.1"/>
    <property type="molecule type" value="Genomic_DNA"/>
</dbReference>
<sequence>MLDRRLIQNFDWVLLLLLLFEAGISILNLYSATYPIRDLGGFEIFTKQIYWFLIGFTVFFLMTTFNYYVLERLAYPAYFFTVALLILVLIVGKVMSGSQRWLSLGPISFQPSELAKIAIVLVLAKFFSERGDNKEYRLRDLWQPFMLTAIPCFLILKEPDLGTALFLGMISISVVLIAKVYWKSLVIFVGSFFLATPLIWFGLKKYQQRRVLSFLSPDMDPLGAGYHVNQSKIAIGSGQFWGKGFLKGTQTRLHFLPEQHTDFVFSVLAEEWGLVGSTVLLLIYLFIILWGLNIAKSSKDRFGSIVAVGIVTIVFWQVVINVGMVTGLLPVVGIPLLLFSYGGSSLISTMAAMGILMNISMRRFMFQ</sequence>
<comment type="caution">
    <text evidence="12">The sequence shown here is derived from an EMBL/GenBank/DDBJ whole genome shotgun (WGS) entry which is preliminary data.</text>
</comment>
<evidence type="ECO:0000256" key="4">
    <source>
        <dbReference type="ARBA" id="ARBA00022679"/>
    </source>
</evidence>
<evidence type="ECO:0000256" key="9">
    <source>
        <dbReference type="ARBA" id="ARBA00023136"/>
    </source>
</evidence>
<keyword evidence="7 11" id="KW-0573">Peptidoglycan synthesis</keyword>
<comment type="subcellular location">
    <subcellularLocation>
        <location evidence="11">Cell membrane</location>
        <topology evidence="11">Multi-pass membrane protein</topology>
    </subcellularLocation>
    <subcellularLocation>
        <location evidence="1">Membrane</location>
        <topology evidence="1">Multi-pass membrane protein</topology>
    </subcellularLocation>
</comment>
<dbReference type="GO" id="GO:0051301">
    <property type="term" value="P:cell division"/>
    <property type="evidence" value="ECO:0007669"/>
    <property type="project" value="InterPro"/>
</dbReference>
<keyword evidence="3 11" id="KW-0328">Glycosyltransferase</keyword>
<proteinExistence type="inferred from homology"/>
<name>A0A8J6MWH2_9DELT</name>
<feature type="transmembrane region" description="Helical" evidence="11">
    <location>
        <begin position="77"/>
        <end position="95"/>
    </location>
</feature>
<keyword evidence="4 11" id="KW-0808">Transferase</keyword>
<reference evidence="12 13" key="1">
    <citation type="submission" date="2020-08" db="EMBL/GenBank/DDBJ databases">
        <title>Bridging the membrane lipid divide: bacteria of the FCB group superphylum have the potential to synthesize archaeal ether lipids.</title>
        <authorList>
            <person name="Villanueva L."/>
            <person name="Von Meijenfeldt F.A.B."/>
            <person name="Westbye A.B."/>
            <person name="Yadav S."/>
            <person name="Hopmans E.C."/>
            <person name="Dutilh B.E."/>
            <person name="Sinninghe Damste J.S."/>
        </authorList>
    </citation>
    <scope>NUCLEOTIDE SEQUENCE [LARGE SCALE GENOMIC DNA]</scope>
    <source>
        <strain evidence="12">NIOZ-UU27</strain>
    </source>
</reference>
<keyword evidence="6 11" id="KW-0133">Cell shape</keyword>
<evidence type="ECO:0000313" key="13">
    <source>
        <dbReference type="Proteomes" id="UP000650524"/>
    </source>
</evidence>
<evidence type="ECO:0000256" key="6">
    <source>
        <dbReference type="ARBA" id="ARBA00022960"/>
    </source>
</evidence>
<evidence type="ECO:0000256" key="8">
    <source>
        <dbReference type="ARBA" id="ARBA00022989"/>
    </source>
</evidence>
<keyword evidence="8 11" id="KW-1133">Transmembrane helix</keyword>
<evidence type="ECO:0000256" key="3">
    <source>
        <dbReference type="ARBA" id="ARBA00022676"/>
    </source>
</evidence>
<dbReference type="AlphaFoldDB" id="A0A8J6MWH2"/>
<evidence type="ECO:0000313" key="12">
    <source>
        <dbReference type="EMBL" id="MBC8176247.1"/>
    </source>
</evidence>
<gene>
    <name evidence="11 12" type="primary">rodA</name>
    <name evidence="12" type="ORF">H8E19_02495</name>
</gene>
<evidence type="ECO:0000256" key="7">
    <source>
        <dbReference type="ARBA" id="ARBA00022984"/>
    </source>
</evidence>
<keyword evidence="5 11" id="KW-0812">Transmembrane</keyword>
<dbReference type="PANTHER" id="PTHR30474:SF1">
    <property type="entry name" value="PEPTIDOGLYCAN GLYCOSYLTRANSFERASE MRDB"/>
    <property type="match status" value="1"/>
</dbReference>
<keyword evidence="9 11" id="KW-0472">Membrane</keyword>
<dbReference type="HAMAP" id="MF_02079">
    <property type="entry name" value="PGT_RodA"/>
    <property type="match status" value="1"/>
</dbReference>
<dbReference type="UniPathway" id="UPA00219"/>
<dbReference type="GO" id="GO:0032153">
    <property type="term" value="C:cell division site"/>
    <property type="evidence" value="ECO:0007669"/>
    <property type="project" value="TreeGrafter"/>
</dbReference>
<organism evidence="12 13">
    <name type="scientific">Candidatus Desulfacyla euxinica</name>
    <dbReference type="NCBI Taxonomy" id="2841693"/>
    <lineage>
        <taxon>Bacteria</taxon>
        <taxon>Deltaproteobacteria</taxon>
        <taxon>Candidatus Desulfacyla</taxon>
    </lineage>
</organism>
<feature type="transmembrane region" description="Helical" evidence="11">
    <location>
        <begin position="50"/>
        <end position="70"/>
    </location>
</feature>
<keyword evidence="2 11" id="KW-1003">Cell membrane</keyword>
<dbReference type="Pfam" id="PF01098">
    <property type="entry name" value="FTSW_RODA_SPOVE"/>
    <property type="match status" value="1"/>
</dbReference>
<evidence type="ECO:0000256" key="1">
    <source>
        <dbReference type="ARBA" id="ARBA00004141"/>
    </source>
</evidence>
<dbReference type="Proteomes" id="UP000650524">
    <property type="component" value="Unassembled WGS sequence"/>
</dbReference>
<keyword evidence="10 11" id="KW-0961">Cell wall biogenesis/degradation</keyword>
<feature type="transmembrane region" description="Helical" evidence="11">
    <location>
        <begin position="272"/>
        <end position="292"/>
    </location>
</feature>
<dbReference type="InterPro" id="IPR018365">
    <property type="entry name" value="Cell_cycle_FtsW-rel_CS"/>
</dbReference>
<protein>
    <recommendedName>
        <fullName evidence="11">Peptidoglycan glycosyltransferase RodA</fullName>
        <shortName evidence="11">PGT</shortName>
        <ecNumber evidence="11">2.4.99.28</ecNumber>
    </recommendedName>
    <alternativeName>
        <fullName evidence="11">Cell elongation protein RodA</fullName>
    </alternativeName>
    <alternativeName>
        <fullName evidence="11">Cell wall polymerase</fullName>
    </alternativeName>
    <alternativeName>
        <fullName evidence="11">Peptidoglycan polymerase</fullName>
        <shortName evidence="11">PG polymerase</shortName>
    </alternativeName>
</protein>
<feature type="transmembrane region" description="Helical" evidence="11">
    <location>
        <begin position="162"/>
        <end position="178"/>
    </location>
</feature>